<proteinExistence type="predicted"/>
<reference evidence="2" key="1">
    <citation type="journal article" date="2015" name="Nat. Genet.">
        <title>The genome and transcriptome of the zoonotic hookworm Ancylostoma ceylanicum identify infection-specific gene families.</title>
        <authorList>
            <person name="Schwarz E.M."/>
            <person name="Hu Y."/>
            <person name="Antoshechkin I."/>
            <person name="Miller M.M."/>
            <person name="Sternberg P.W."/>
            <person name="Aroian R.V."/>
        </authorList>
    </citation>
    <scope>NUCLEOTIDE SEQUENCE</scope>
    <source>
        <strain evidence="2">HY135</strain>
    </source>
</reference>
<name>A0A016VZK2_9BILA</name>
<evidence type="ECO:0000313" key="2">
    <source>
        <dbReference type="Proteomes" id="UP000024635"/>
    </source>
</evidence>
<accession>A0A016VZK2</accession>
<protein>
    <submittedName>
        <fullName evidence="1">Uncharacterized protein</fullName>
    </submittedName>
</protein>
<dbReference type="EMBL" id="JARK01001338">
    <property type="protein sequence ID" value="EYC32761.1"/>
    <property type="molecule type" value="Genomic_DNA"/>
</dbReference>
<dbReference type="Proteomes" id="UP000024635">
    <property type="component" value="Unassembled WGS sequence"/>
</dbReference>
<organism evidence="1 2">
    <name type="scientific">Ancylostoma ceylanicum</name>
    <dbReference type="NCBI Taxonomy" id="53326"/>
    <lineage>
        <taxon>Eukaryota</taxon>
        <taxon>Metazoa</taxon>
        <taxon>Ecdysozoa</taxon>
        <taxon>Nematoda</taxon>
        <taxon>Chromadorea</taxon>
        <taxon>Rhabditida</taxon>
        <taxon>Rhabditina</taxon>
        <taxon>Rhabditomorpha</taxon>
        <taxon>Strongyloidea</taxon>
        <taxon>Ancylostomatidae</taxon>
        <taxon>Ancylostomatinae</taxon>
        <taxon>Ancylostoma</taxon>
    </lineage>
</organism>
<comment type="caution">
    <text evidence="1">The sequence shown here is derived from an EMBL/GenBank/DDBJ whole genome shotgun (WGS) entry which is preliminary data.</text>
</comment>
<evidence type="ECO:0000313" key="1">
    <source>
        <dbReference type="EMBL" id="EYC32761.1"/>
    </source>
</evidence>
<sequence length="86" mass="9271">MGVTPTVTFISSHDMGLFNTWLPLKAHIYLVEAAGSSDSCGIFEDTELRCASDTANSSIRQESSKQFEIGDGRNNVSNIFSVPTIG</sequence>
<keyword evidence="2" id="KW-1185">Reference proteome</keyword>
<gene>
    <name evidence="1" type="primary">Acey_s0002.g1086</name>
    <name evidence="1" type="ORF">Y032_0002g1086</name>
</gene>
<dbReference type="AlphaFoldDB" id="A0A016VZK2"/>